<dbReference type="NCBIfam" id="NF008712">
    <property type="entry name" value="PRK11715.1-1"/>
    <property type="match status" value="1"/>
</dbReference>
<keyword evidence="3" id="KW-1185">Reference proteome</keyword>
<dbReference type="PANTHER" id="PTHR30092:SF0">
    <property type="entry name" value="INNER MEMBRANE PROTEIN CRED"/>
    <property type="match status" value="1"/>
</dbReference>
<dbReference type="PANTHER" id="PTHR30092">
    <property type="entry name" value="INNER MEMBRANE PROTEIN CRED"/>
    <property type="match status" value="1"/>
</dbReference>
<evidence type="ECO:0000256" key="1">
    <source>
        <dbReference type="SAM" id="Phobius"/>
    </source>
</evidence>
<sequence>METNKTPLLERIGSSIFAKLSTIVVLVLLLLIPLFWVKDLIEERKNRQSEVSSEIAFKWAGQQVISGPIIAIPYQVVKEIVTTDKNIISTKNTYITQYVYLMPKSLDINSVISPESLKRGIYKSVVYNAQLDLKGSFDAIDFNKIDLSGQELEWKNAKILIGLSDLKGLGASPSLVFNQTKIDFEPNMSALNPFENNMIAAIDLSQTKTTLGNFQIKFNVRGSQSINFLPLAKQTKIHTQGNWANPSFNGAVLADDRNITGNNFEATWNIPSFNRKFSQQWVGEPEKLYEIKNNYEISNAVSEGYSSTTEPAATTESNIATEKDMIQINFLEEVNNYQKTTRVAKYGILIIILTFAALFFTEIIKKQRIHLIQYMLIGFAMVLFYSLLLSISEHLGFNLAYLLAALATIILIASFIKSITNDSRSALIFSGILSIFYSFIFILMQLRDYSLIVGTVGIFIILAILMRVSTKINWYQYDRK</sequence>
<organism evidence="2 3">
    <name type="scientific">Sphingobacterium kitahiroshimense</name>
    <dbReference type="NCBI Taxonomy" id="470446"/>
    <lineage>
        <taxon>Bacteria</taxon>
        <taxon>Pseudomonadati</taxon>
        <taxon>Bacteroidota</taxon>
        <taxon>Sphingobacteriia</taxon>
        <taxon>Sphingobacteriales</taxon>
        <taxon>Sphingobacteriaceae</taxon>
        <taxon>Sphingobacterium</taxon>
    </lineage>
</organism>
<feature type="transmembrane region" description="Helical" evidence="1">
    <location>
        <begin position="346"/>
        <end position="364"/>
    </location>
</feature>
<gene>
    <name evidence="2" type="primary">creD</name>
    <name evidence="2" type="ORF">ABE541_21725</name>
</gene>
<keyword evidence="1" id="KW-0472">Membrane</keyword>
<keyword evidence="1" id="KW-0812">Transmembrane</keyword>
<evidence type="ECO:0000313" key="2">
    <source>
        <dbReference type="EMBL" id="MEN5379901.1"/>
    </source>
</evidence>
<name>A0ABV0BZ15_9SPHI</name>
<feature type="transmembrane region" description="Helical" evidence="1">
    <location>
        <begin position="425"/>
        <end position="443"/>
    </location>
</feature>
<feature type="transmembrane region" description="Helical" evidence="1">
    <location>
        <begin position="12"/>
        <end position="36"/>
    </location>
</feature>
<feature type="transmembrane region" description="Helical" evidence="1">
    <location>
        <begin position="397"/>
        <end position="416"/>
    </location>
</feature>
<comment type="caution">
    <text evidence="2">The sequence shown here is derived from an EMBL/GenBank/DDBJ whole genome shotgun (WGS) entry which is preliminary data.</text>
</comment>
<feature type="transmembrane region" description="Helical" evidence="1">
    <location>
        <begin position="449"/>
        <end position="470"/>
    </location>
</feature>
<feature type="transmembrane region" description="Helical" evidence="1">
    <location>
        <begin position="371"/>
        <end position="391"/>
    </location>
</feature>
<accession>A0ABV0BZ15</accession>
<keyword evidence="1" id="KW-1133">Transmembrane helix</keyword>
<dbReference type="PIRSF" id="PIRSF004548">
    <property type="entry name" value="CreD"/>
    <property type="match status" value="1"/>
</dbReference>
<proteinExistence type="predicted"/>
<protein>
    <submittedName>
        <fullName evidence="2">Cell envelope integrity protein CreD</fullName>
    </submittedName>
</protein>
<dbReference type="InterPro" id="IPR010364">
    <property type="entry name" value="Uncharacterised_IM_CreD"/>
</dbReference>
<dbReference type="EMBL" id="JBDJNQ010000012">
    <property type="protein sequence ID" value="MEN5379901.1"/>
    <property type="molecule type" value="Genomic_DNA"/>
</dbReference>
<dbReference type="Proteomes" id="UP001409291">
    <property type="component" value="Unassembled WGS sequence"/>
</dbReference>
<dbReference type="Pfam" id="PF06123">
    <property type="entry name" value="CreD"/>
    <property type="match status" value="1"/>
</dbReference>
<reference evidence="2 3" key="1">
    <citation type="submission" date="2024-04" db="EMBL/GenBank/DDBJ databases">
        <title>WGS of bacteria from Torrens River.</title>
        <authorList>
            <person name="Wyrsch E.R."/>
            <person name="Drigo B."/>
        </authorList>
    </citation>
    <scope>NUCLEOTIDE SEQUENCE [LARGE SCALE GENOMIC DNA]</scope>
    <source>
        <strain evidence="2 3">TWI391</strain>
    </source>
</reference>
<dbReference type="RefSeq" id="WP_021189619.1">
    <property type="nucleotide sequence ID" value="NZ_JBDJLH010000009.1"/>
</dbReference>
<evidence type="ECO:0000313" key="3">
    <source>
        <dbReference type="Proteomes" id="UP001409291"/>
    </source>
</evidence>